<dbReference type="STRING" id="1445510.YC6258_00346"/>
<name>A0A0C5VDW0_9GAMM</name>
<accession>A0A0C5VDW0</accession>
<dbReference type="InterPro" id="IPR000412">
    <property type="entry name" value="ABC_2_transport"/>
</dbReference>
<gene>
    <name evidence="10" type="ORF">YC6258_00346</name>
</gene>
<evidence type="ECO:0000256" key="8">
    <source>
        <dbReference type="RuleBase" id="RU361157"/>
    </source>
</evidence>
<feature type="domain" description="ABC transmembrane type-2" evidence="9">
    <location>
        <begin position="131"/>
        <end position="365"/>
    </location>
</feature>
<feature type="transmembrane region" description="Helical" evidence="8">
    <location>
        <begin position="340"/>
        <end position="362"/>
    </location>
</feature>
<evidence type="ECO:0000256" key="4">
    <source>
        <dbReference type="ARBA" id="ARBA00022475"/>
    </source>
</evidence>
<dbReference type="EMBL" id="CP007142">
    <property type="protein sequence ID" value="AJQ92396.1"/>
    <property type="molecule type" value="Genomic_DNA"/>
</dbReference>
<keyword evidence="3 8" id="KW-0813">Transport</keyword>
<dbReference type="InterPro" id="IPR047817">
    <property type="entry name" value="ABC2_TM_bact-type"/>
</dbReference>
<feature type="transmembrane region" description="Helical" evidence="8">
    <location>
        <begin position="252"/>
        <end position="276"/>
    </location>
</feature>
<dbReference type="PRINTS" id="PR00164">
    <property type="entry name" value="ABC2TRNSPORT"/>
</dbReference>
<evidence type="ECO:0000256" key="6">
    <source>
        <dbReference type="ARBA" id="ARBA00022989"/>
    </source>
</evidence>
<dbReference type="Pfam" id="PF12698">
    <property type="entry name" value="ABC2_membrane_3"/>
    <property type="match status" value="1"/>
</dbReference>
<evidence type="ECO:0000256" key="2">
    <source>
        <dbReference type="ARBA" id="ARBA00007783"/>
    </source>
</evidence>
<dbReference type="PATRIC" id="fig|1445510.3.peg.336"/>
<dbReference type="AlphaFoldDB" id="A0A0C5VDW0"/>
<comment type="subcellular location">
    <subcellularLocation>
        <location evidence="8">Cell inner membrane</location>
        <topology evidence="8">Multi-pass membrane protein</topology>
    </subcellularLocation>
    <subcellularLocation>
        <location evidence="1">Cell membrane</location>
        <topology evidence="1">Multi-pass membrane protein</topology>
    </subcellularLocation>
</comment>
<keyword evidence="7 8" id="KW-0472">Membrane</keyword>
<evidence type="ECO:0000256" key="1">
    <source>
        <dbReference type="ARBA" id="ARBA00004651"/>
    </source>
</evidence>
<dbReference type="PANTHER" id="PTHR30294">
    <property type="entry name" value="MEMBRANE COMPONENT OF ABC TRANSPORTER YHHJ-RELATED"/>
    <property type="match status" value="1"/>
</dbReference>
<dbReference type="Gene3D" id="3.40.1710.10">
    <property type="entry name" value="abc type-2 transporter like domain"/>
    <property type="match status" value="1"/>
</dbReference>
<protein>
    <recommendedName>
        <fullName evidence="8">Transport permease protein</fullName>
    </recommendedName>
</protein>
<feature type="transmembrane region" description="Helical" evidence="8">
    <location>
        <begin position="21"/>
        <end position="41"/>
    </location>
</feature>
<keyword evidence="6 8" id="KW-1133">Transmembrane helix</keyword>
<comment type="similarity">
    <text evidence="2 8">Belongs to the ABC-2 integral membrane protein family.</text>
</comment>
<dbReference type="RefSeq" id="WP_044615472.1">
    <property type="nucleotide sequence ID" value="NZ_CP007142.1"/>
</dbReference>
<feature type="transmembrane region" description="Helical" evidence="8">
    <location>
        <begin position="169"/>
        <end position="196"/>
    </location>
</feature>
<evidence type="ECO:0000256" key="3">
    <source>
        <dbReference type="ARBA" id="ARBA00022448"/>
    </source>
</evidence>
<evidence type="ECO:0000256" key="5">
    <source>
        <dbReference type="ARBA" id="ARBA00022692"/>
    </source>
</evidence>
<dbReference type="GO" id="GO:0043190">
    <property type="term" value="C:ATP-binding cassette (ABC) transporter complex"/>
    <property type="evidence" value="ECO:0007669"/>
    <property type="project" value="InterPro"/>
</dbReference>
<dbReference type="HOGENOM" id="CLU_039483_8_3_6"/>
<feature type="transmembrane region" description="Helical" evidence="8">
    <location>
        <begin position="217"/>
        <end position="240"/>
    </location>
</feature>
<evidence type="ECO:0000259" key="9">
    <source>
        <dbReference type="PROSITE" id="PS51012"/>
    </source>
</evidence>
<proteinExistence type="inferred from homology"/>
<keyword evidence="5 8" id="KW-0812">Transmembrane</keyword>
<keyword evidence="4 8" id="KW-1003">Cell membrane</keyword>
<keyword evidence="11" id="KW-1185">Reference proteome</keyword>
<dbReference type="InterPro" id="IPR013525">
    <property type="entry name" value="ABC2_TM"/>
</dbReference>
<evidence type="ECO:0000313" key="10">
    <source>
        <dbReference type="EMBL" id="AJQ92396.1"/>
    </source>
</evidence>
<dbReference type="Proteomes" id="UP000032266">
    <property type="component" value="Chromosome"/>
</dbReference>
<feature type="transmembrane region" description="Helical" evidence="8">
    <location>
        <begin position="283"/>
        <end position="302"/>
    </location>
</feature>
<dbReference type="KEGG" id="gsn:YC6258_00346"/>
<organism evidence="10 11">
    <name type="scientific">Gynuella sunshinyii YC6258</name>
    <dbReference type="NCBI Taxonomy" id="1445510"/>
    <lineage>
        <taxon>Bacteria</taxon>
        <taxon>Pseudomonadati</taxon>
        <taxon>Pseudomonadota</taxon>
        <taxon>Gammaproteobacteria</taxon>
        <taxon>Oceanospirillales</taxon>
        <taxon>Saccharospirillaceae</taxon>
        <taxon>Gynuella</taxon>
    </lineage>
</organism>
<sequence length="367" mass="40742">MRIYALIVKELLALFRDPRGRVVLIAPPILQLLVFSFAATLEVKNVSLAIYNQDAGKHGYELVQRLAASPTFTRIQMVNSLQALHPLIDEQKVMAAILIPQDFSRQLARGQVANLQVILDGRRSNAAQIVSGYITQLVNGYSSGVRFEQGGDVLPTVLVGRNWFNMNLLYLWFTVPSLVAILAMLITLIVTALSVARERELGTFDQLLVSPLMPWEILVGKTVPAVLVGLAEGMVIWGFAVGVFKIPFTGSFLWLLLVLFTFVMAVVGVGLFISAISKTQQQAILGAFLFMVPAVTLSGYAAPIENMPDWLQTLTWTNPLKHSLITIKGLFLKNMPFEQVWMNTWPLLVIGLVTLSIAGWFFTRRLE</sequence>
<dbReference type="InterPro" id="IPR051449">
    <property type="entry name" value="ABC-2_transporter_component"/>
</dbReference>
<evidence type="ECO:0000256" key="7">
    <source>
        <dbReference type="ARBA" id="ARBA00023136"/>
    </source>
</evidence>
<reference evidence="10 11" key="1">
    <citation type="submission" date="2014-01" db="EMBL/GenBank/DDBJ databases">
        <title>Full genme sequencing of cellulolytic bacterium Gynuella sunshinyii YC6258T gen. nov., sp. nov.</title>
        <authorList>
            <person name="Khan H."/>
            <person name="Chung E.J."/>
            <person name="Chung Y.R."/>
        </authorList>
    </citation>
    <scope>NUCLEOTIDE SEQUENCE [LARGE SCALE GENOMIC DNA]</scope>
    <source>
        <strain evidence="10 11">YC6258</strain>
    </source>
</reference>
<evidence type="ECO:0000313" key="11">
    <source>
        <dbReference type="Proteomes" id="UP000032266"/>
    </source>
</evidence>
<dbReference type="PANTHER" id="PTHR30294:SF44">
    <property type="entry name" value="MULTIDRUG ABC TRANSPORTER PERMEASE YBHR-RELATED"/>
    <property type="match status" value="1"/>
</dbReference>
<dbReference type="GO" id="GO:0140359">
    <property type="term" value="F:ABC-type transporter activity"/>
    <property type="evidence" value="ECO:0007669"/>
    <property type="project" value="InterPro"/>
</dbReference>
<dbReference type="OrthoDB" id="9808686at2"/>
<dbReference type="PROSITE" id="PS51012">
    <property type="entry name" value="ABC_TM2"/>
    <property type="match status" value="1"/>
</dbReference>